<feature type="transmembrane region" description="Helical" evidence="5">
    <location>
        <begin position="58"/>
        <end position="75"/>
    </location>
</feature>
<dbReference type="EMBL" id="JNAH01000007">
    <property type="protein sequence ID" value="KGF86499.1"/>
    <property type="molecule type" value="Genomic_DNA"/>
</dbReference>
<feature type="transmembrane region" description="Helical" evidence="5">
    <location>
        <begin position="95"/>
        <end position="111"/>
    </location>
</feature>
<comment type="caution">
    <text evidence="7">The sequence shown here is derived from an EMBL/GenBank/DDBJ whole genome shotgun (WGS) entry which is preliminary data.</text>
</comment>
<protein>
    <recommendedName>
        <fullName evidence="6">O-antigen ligase-related domain-containing protein</fullName>
    </recommendedName>
</protein>
<evidence type="ECO:0000256" key="3">
    <source>
        <dbReference type="ARBA" id="ARBA00022989"/>
    </source>
</evidence>
<feature type="transmembrane region" description="Helical" evidence="5">
    <location>
        <begin position="210"/>
        <end position="228"/>
    </location>
</feature>
<feature type="transmembrane region" description="Helical" evidence="5">
    <location>
        <begin position="307"/>
        <end position="325"/>
    </location>
</feature>
<gene>
    <name evidence="7" type="ORF">EU91_1261</name>
</gene>
<dbReference type="eggNOG" id="COG3307">
    <property type="taxonomic scope" value="Bacteria"/>
</dbReference>
<accession>A0A0A1ZEA7</accession>
<sequence length="426" mass="49417">MIIKELKIQIKNIGGFGQLCFYLGTFFLASALPIAGIFYLIALFTSIHKTKRSILKDGWNQILIVSSGFILFSSIKTNLFHLQNNTNEIQYSSSWYSLFNWIPLFLIFIYFQHYLKNKDQRSWFSKILISGTFPVFFSCLLQYKYRLYGPWETFGGLIVWFNKPLYGIDGGAPFDGLSGLFSNPNYLGFWLSTIFPLIVALILENKFFNYKKFFTIGLSLLTVILILYTRSRNAILNLFVTSFLVFGLKNLLLALIIIILIFFFVDLLKFGSIFPEAFARIGSIFYSQYLRFNIWSNTIKLIAQRPIFGYGAATFPIYFSIRDIGIQHTHNLPLQIAYDYGILNSIILTLFVTFLVFRGYQAILEAKSYKETNIFNRCWLIASFATIFHHFFDITYYDGKISILIWILLAGLKCIIDECKKSKKYV</sequence>
<evidence type="ECO:0000256" key="2">
    <source>
        <dbReference type="ARBA" id="ARBA00022692"/>
    </source>
</evidence>
<feature type="transmembrane region" description="Helical" evidence="5">
    <location>
        <begin position="403"/>
        <end position="419"/>
    </location>
</feature>
<dbReference type="PANTHER" id="PTHR37422">
    <property type="entry name" value="TEICHURONIC ACID BIOSYNTHESIS PROTEIN TUAE"/>
    <property type="match status" value="1"/>
</dbReference>
<dbReference type="OrthoDB" id="547142at2"/>
<evidence type="ECO:0000256" key="1">
    <source>
        <dbReference type="ARBA" id="ARBA00004141"/>
    </source>
</evidence>
<feature type="transmembrane region" description="Helical" evidence="5">
    <location>
        <begin position="337"/>
        <end position="357"/>
    </location>
</feature>
<dbReference type="GO" id="GO:0016020">
    <property type="term" value="C:membrane"/>
    <property type="evidence" value="ECO:0007669"/>
    <property type="project" value="UniProtKB-SubCell"/>
</dbReference>
<keyword evidence="4 5" id="KW-0472">Membrane</keyword>
<proteinExistence type="predicted"/>
<dbReference type="PANTHER" id="PTHR37422:SF13">
    <property type="entry name" value="LIPOPOLYSACCHARIDE BIOSYNTHESIS PROTEIN PA4999-RELATED"/>
    <property type="match status" value="1"/>
</dbReference>
<comment type="subcellular location">
    <subcellularLocation>
        <location evidence="1">Membrane</location>
        <topology evidence="1">Multi-pass membrane protein</topology>
    </subcellularLocation>
</comment>
<reference evidence="8" key="1">
    <citation type="journal article" date="2014" name="Sci. Data">
        <title>Genomes of diverse isolates of the marine cyanobacterium Prochlorococcus.</title>
        <authorList>
            <person name="Biller S."/>
            <person name="Berube P."/>
            <person name="Thompson J."/>
            <person name="Kelly L."/>
            <person name="Roggensack S."/>
            <person name="Awad L."/>
            <person name="Roache-Johnson K."/>
            <person name="Ding H."/>
            <person name="Giovannoni S.J."/>
            <person name="Moore L.R."/>
            <person name="Chisholm S.W."/>
        </authorList>
    </citation>
    <scope>NUCLEOTIDE SEQUENCE [LARGE SCALE GENOMIC DNA]</scope>
    <source>
        <strain evidence="8">GP2</strain>
    </source>
</reference>
<evidence type="ECO:0000259" key="6">
    <source>
        <dbReference type="Pfam" id="PF04932"/>
    </source>
</evidence>
<evidence type="ECO:0000256" key="4">
    <source>
        <dbReference type="ARBA" id="ARBA00023136"/>
    </source>
</evidence>
<dbReference type="Pfam" id="PF04932">
    <property type="entry name" value="Wzy_C"/>
    <property type="match status" value="1"/>
</dbReference>
<dbReference type="AlphaFoldDB" id="A0A0A1ZEA7"/>
<feature type="domain" description="O-antigen ligase-related" evidence="6">
    <location>
        <begin position="219"/>
        <end position="343"/>
    </location>
</feature>
<keyword evidence="2 5" id="KW-0812">Transmembrane</keyword>
<feature type="transmembrane region" description="Helical" evidence="5">
    <location>
        <begin position="234"/>
        <end position="265"/>
    </location>
</feature>
<name>A0A0A1ZEA7_PROMR</name>
<organism evidence="7 8">
    <name type="scientific">Prochlorococcus marinus str. GP2</name>
    <dbReference type="NCBI Taxonomy" id="59925"/>
    <lineage>
        <taxon>Bacteria</taxon>
        <taxon>Bacillati</taxon>
        <taxon>Cyanobacteriota</taxon>
        <taxon>Cyanophyceae</taxon>
        <taxon>Synechococcales</taxon>
        <taxon>Prochlorococcaceae</taxon>
        <taxon>Prochlorococcus</taxon>
    </lineage>
</organism>
<dbReference type="InterPro" id="IPR007016">
    <property type="entry name" value="O-antigen_ligase-rel_domated"/>
</dbReference>
<feature type="transmembrane region" description="Helical" evidence="5">
    <location>
        <begin position="21"/>
        <end position="46"/>
    </location>
</feature>
<evidence type="ECO:0000256" key="5">
    <source>
        <dbReference type="SAM" id="Phobius"/>
    </source>
</evidence>
<keyword evidence="3 5" id="KW-1133">Transmembrane helix</keyword>
<dbReference type="Proteomes" id="UP000030598">
    <property type="component" value="Unassembled WGS sequence"/>
</dbReference>
<evidence type="ECO:0000313" key="8">
    <source>
        <dbReference type="Proteomes" id="UP000030598"/>
    </source>
</evidence>
<dbReference type="STRING" id="59925.EU91_1261"/>
<evidence type="ECO:0000313" key="7">
    <source>
        <dbReference type="EMBL" id="KGF86499.1"/>
    </source>
</evidence>
<feature type="transmembrane region" description="Helical" evidence="5">
    <location>
        <begin position="186"/>
        <end position="203"/>
    </location>
</feature>
<dbReference type="RefSeq" id="WP_032524729.1">
    <property type="nucleotide sequence ID" value="NZ_CP138934.1"/>
</dbReference>
<feature type="transmembrane region" description="Helical" evidence="5">
    <location>
        <begin position="123"/>
        <end position="143"/>
    </location>
</feature>
<dbReference type="InterPro" id="IPR051533">
    <property type="entry name" value="WaaL-like"/>
</dbReference>